<evidence type="ECO:0000256" key="7">
    <source>
        <dbReference type="ARBA" id="ARBA00022781"/>
    </source>
</evidence>
<evidence type="ECO:0000259" key="15">
    <source>
        <dbReference type="Pfam" id="PF00361"/>
    </source>
</evidence>
<feature type="transmembrane region" description="Helical" evidence="14">
    <location>
        <begin position="109"/>
        <end position="128"/>
    </location>
</feature>
<evidence type="ECO:0000256" key="3">
    <source>
        <dbReference type="ARBA" id="ARBA00022448"/>
    </source>
</evidence>
<dbReference type="Pfam" id="PF00361">
    <property type="entry name" value="Proton_antipo_M"/>
    <property type="match status" value="1"/>
</dbReference>
<evidence type="ECO:0000256" key="11">
    <source>
        <dbReference type="ARBA" id="ARBA00023136"/>
    </source>
</evidence>
<evidence type="ECO:0000256" key="4">
    <source>
        <dbReference type="ARBA" id="ARBA00022449"/>
    </source>
</evidence>
<feature type="transmembrane region" description="Helical" evidence="14">
    <location>
        <begin position="303"/>
        <end position="325"/>
    </location>
</feature>
<feature type="transmembrane region" description="Helical" evidence="14">
    <location>
        <begin position="527"/>
        <end position="548"/>
    </location>
</feature>
<evidence type="ECO:0000256" key="2">
    <source>
        <dbReference type="ARBA" id="ARBA00008483"/>
    </source>
</evidence>
<sequence length="801" mass="89659">MNFLHLAVLLPLIVAALIPFTHKYLKQWHLGWLVLVVPFGLFCYFLSFLSRDLTSQPLVYLMKWIPDLGINYVLRVDGLSLLFVLLITGIGALVTLYSIFYLSKKKEQLHYFYAYLLIFMTAMLGLVLSDNMMVLYLFWEMTSISSFLLIGYWHKRERSRYGAKKALYITVFGGLMMLGGMSILSNLAGSFSIQTVIAEASTFSNSPFFMLAMIFILLGAFTKSAQFPFHIWLPDAMEAPTPISAYLHSATMVKAGIYLVARMTPVFAPTHQSWSVIIMIVGLTTLFWGSFNALKQVDLKGILAYSTISQLGLIMSLLGLGSNSLREANGFYVAALAAALLHLFNHATFKGALFMVVGIIDHETGTRDIRRLGGLMNVMPLAATLAFVGTFAMAGIPPFNGFVSKEMFLESFVNLSTIQAPSLTVLSYIFLFVAWIASVITFVYSMILFFRPFTGKMKPWLQPKKATHTPIGMATSPLILVIIVVVSGLFPNLLATPLITPAIHSVKTTLNPDYQLHLSLWHGFTPALWLTIAIIIIGSILAATYLKWKPLIQRPLRFLFSWNDVYNRGNYYFEKLSYRSMTSVMNGNLRFYLIILFMTFIFATIIGVTTTSSLNFSTAKLSPIDVVDWLIFAAAVVVLLAIMLSKARLTSVILLGALGYLIAIIFMIARAPDLALTQLVVETISVILYLLAFRFLPQIGKDEEKITPFSWRLWISMAVGFVMFIVVFSSFNTTFFDSVLSPYFIENAYTKGGGKNVVNVTLVDFRGFDTFFESAVLTVAAMSIYSLIRLRLNKGDKQHEE</sequence>
<dbReference type="PANTHER" id="PTHR43373:SF1">
    <property type="entry name" value="NA(+)_H(+) ANTIPORTER SUBUNIT A"/>
    <property type="match status" value="1"/>
</dbReference>
<feature type="transmembrane region" description="Helical" evidence="14">
    <location>
        <begin position="629"/>
        <end position="645"/>
    </location>
</feature>
<keyword evidence="7" id="KW-0375">Hydrogen ion transport</keyword>
<keyword evidence="10" id="KW-0406">Ion transport</keyword>
<feature type="transmembrane region" description="Helical" evidence="14">
    <location>
        <begin position="245"/>
        <end position="261"/>
    </location>
</feature>
<feature type="transmembrane region" description="Helical" evidence="14">
    <location>
        <begin position="771"/>
        <end position="788"/>
    </location>
</feature>
<feature type="transmembrane region" description="Helical" evidence="14">
    <location>
        <begin position="166"/>
        <end position="188"/>
    </location>
</feature>
<dbReference type="InterPro" id="IPR025383">
    <property type="entry name" value="MrpA_C/MbhD"/>
</dbReference>
<feature type="domain" description="NADH:quinone oxidoreductase/Mrp antiporter transmembrane" evidence="15">
    <location>
        <begin position="129"/>
        <end position="426"/>
    </location>
</feature>
<evidence type="ECO:0000256" key="1">
    <source>
        <dbReference type="ARBA" id="ARBA00004651"/>
    </source>
</evidence>
<evidence type="ECO:0000256" key="10">
    <source>
        <dbReference type="ARBA" id="ARBA00023065"/>
    </source>
</evidence>
<keyword evidence="5" id="KW-1003">Cell membrane</keyword>
<dbReference type="GO" id="GO:1902600">
    <property type="term" value="P:proton transmembrane transport"/>
    <property type="evidence" value="ECO:0007669"/>
    <property type="project" value="UniProtKB-KW"/>
</dbReference>
<dbReference type="InterPro" id="IPR001516">
    <property type="entry name" value="Proton_antipo_N"/>
</dbReference>
<accession>A0A1D2K0W8</accession>
<keyword evidence="11 14" id="KW-0472">Membrane</keyword>
<keyword evidence="9" id="KW-0915">Sodium</keyword>
<evidence type="ECO:0000256" key="12">
    <source>
        <dbReference type="ARBA" id="ARBA00023201"/>
    </source>
</evidence>
<feature type="transmembrane region" description="Helical" evidence="14">
    <location>
        <begin position="471"/>
        <end position="490"/>
    </location>
</feature>
<feature type="domain" description="NADH-Ubiquinone oxidoreductase (complex I) chain 5 N-terminal" evidence="16">
    <location>
        <begin position="66"/>
        <end position="112"/>
    </location>
</feature>
<keyword evidence="6 13" id="KW-0812">Transmembrane</keyword>
<comment type="subcellular location">
    <subcellularLocation>
        <location evidence="1">Cell membrane</location>
        <topology evidence="1">Multi-pass membrane protein</topology>
    </subcellularLocation>
    <subcellularLocation>
        <location evidence="13">Membrane</location>
        <topology evidence="13">Multi-pass membrane protein</topology>
    </subcellularLocation>
</comment>
<comment type="similarity">
    <text evidence="2">Belongs to the CPA3 antiporters (TC 2.A.63) subunit A family.</text>
</comment>
<protein>
    <submittedName>
        <fullName evidence="19">Na+/H+ antiporter subunit A</fullName>
    </submittedName>
</protein>
<evidence type="ECO:0000256" key="9">
    <source>
        <dbReference type="ARBA" id="ARBA00023053"/>
    </source>
</evidence>
<dbReference type="Pfam" id="PF13244">
    <property type="entry name" value="MbhD"/>
    <property type="match status" value="1"/>
</dbReference>
<dbReference type="InterPro" id="IPR005663">
    <property type="entry name" value="MrpA/MnhA1/PhaAB"/>
</dbReference>
<dbReference type="InterPro" id="IPR046806">
    <property type="entry name" value="MrpA_C/MbhE"/>
</dbReference>
<dbReference type="STRING" id="2756.BFR44_10465"/>
<keyword evidence="3" id="KW-0813">Transport</keyword>
<dbReference type="Pfam" id="PF00662">
    <property type="entry name" value="Proton_antipo_N"/>
    <property type="match status" value="1"/>
</dbReference>
<dbReference type="PRINTS" id="PR01434">
    <property type="entry name" value="NADHDHGNASE5"/>
</dbReference>
<feature type="transmembrane region" description="Helical" evidence="14">
    <location>
        <begin position="709"/>
        <end position="731"/>
    </location>
</feature>
<keyword evidence="20" id="KW-1185">Reference proteome</keyword>
<feature type="transmembrane region" description="Helical" evidence="14">
    <location>
        <begin position="208"/>
        <end position="233"/>
    </location>
</feature>
<feature type="transmembrane region" description="Helical" evidence="14">
    <location>
        <begin position="589"/>
        <end position="609"/>
    </location>
</feature>
<feature type="transmembrane region" description="Helical" evidence="14">
    <location>
        <begin position="372"/>
        <end position="396"/>
    </location>
</feature>
<evidence type="ECO:0000259" key="16">
    <source>
        <dbReference type="Pfam" id="PF00662"/>
    </source>
</evidence>
<keyword evidence="12" id="KW-0739">Sodium transport</keyword>
<dbReference type="NCBIfam" id="TIGR00940">
    <property type="entry name" value="2a6301s01"/>
    <property type="match status" value="1"/>
</dbReference>
<evidence type="ECO:0000256" key="5">
    <source>
        <dbReference type="ARBA" id="ARBA00022475"/>
    </source>
</evidence>
<evidence type="ECO:0000313" key="19">
    <source>
        <dbReference type="EMBL" id="ATF26248.1"/>
    </source>
</evidence>
<dbReference type="InterPro" id="IPR001750">
    <property type="entry name" value="ND/Mrp_TM"/>
</dbReference>
<dbReference type="PANTHER" id="PTHR43373">
    <property type="entry name" value="NA(+)/H(+) ANTIPORTER SUBUNIT"/>
    <property type="match status" value="1"/>
</dbReference>
<dbReference type="AlphaFoldDB" id="A0A1D2K0W8"/>
<feature type="transmembrane region" description="Helical" evidence="14">
    <location>
        <begin position="31"/>
        <end position="50"/>
    </location>
</feature>
<evidence type="ECO:0000259" key="17">
    <source>
        <dbReference type="Pfam" id="PF13244"/>
    </source>
</evidence>
<dbReference type="RefSeq" id="WP_029091923.1">
    <property type="nucleotide sequence ID" value="NZ_CP023483.1"/>
</dbReference>
<keyword evidence="4" id="KW-0050">Antiport</keyword>
<dbReference type="OrthoDB" id="9807568at2"/>
<feature type="transmembrane region" description="Helical" evidence="14">
    <location>
        <begin position="425"/>
        <end position="450"/>
    </location>
</feature>
<feature type="transmembrane region" description="Helical" evidence="14">
    <location>
        <begin position="675"/>
        <end position="697"/>
    </location>
</feature>
<evidence type="ECO:0000256" key="6">
    <source>
        <dbReference type="ARBA" id="ARBA00022692"/>
    </source>
</evidence>
<feature type="transmembrane region" description="Helical" evidence="14">
    <location>
        <begin position="80"/>
        <end position="102"/>
    </location>
</feature>
<evidence type="ECO:0000256" key="14">
    <source>
        <dbReference type="SAM" id="Phobius"/>
    </source>
</evidence>
<dbReference type="GO" id="GO:0015297">
    <property type="term" value="F:antiporter activity"/>
    <property type="evidence" value="ECO:0007669"/>
    <property type="project" value="UniProtKB-KW"/>
</dbReference>
<evidence type="ECO:0000256" key="8">
    <source>
        <dbReference type="ARBA" id="ARBA00022989"/>
    </source>
</evidence>
<dbReference type="Proteomes" id="UP000243591">
    <property type="component" value="Chromosome"/>
</dbReference>
<name>A0A1D2K0W8_BROTH</name>
<feature type="domain" description="MrpA C-terminal/MbhD" evidence="17">
    <location>
        <begin position="635"/>
        <end position="698"/>
    </location>
</feature>
<dbReference type="InterPro" id="IPR050616">
    <property type="entry name" value="CPA3_Na-H_Antiporter_A"/>
</dbReference>
<dbReference type="EMBL" id="CP023483">
    <property type="protein sequence ID" value="ATF26248.1"/>
    <property type="molecule type" value="Genomic_DNA"/>
</dbReference>
<dbReference type="KEGG" id="bths:CNY62_07505"/>
<feature type="transmembrane region" description="Helical" evidence="14">
    <location>
        <begin position="652"/>
        <end position="669"/>
    </location>
</feature>
<gene>
    <name evidence="19" type="ORF">CNY62_07505</name>
</gene>
<dbReference type="GO" id="GO:0006814">
    <property type="term" value="P:sodium ion transport"/>
    <property type="evidence" value="ECO:0007669"/>
    <property type="project" value="UniProtKB-KW"/>
</dbReference>
<evidence type="ECO:0000256" key="13">
    <source>
        <dbReference type="RuleBase" id="RU000320"/>
    </source>
</evidence>
<dbReference type="Pfam" id="PF20501">
    <property type="entry name" value="MbhE"/>
    <property type="match status" value="1"/>
</dbReference>
<proteinExistence type="inferred from homology"/>
<feature type="transmembrane region" description="Helical" evidence="14">
    <location>
        <begin position="331"/>
        <end position="360"/>
    </location>
</feature>
<dbReference type="GO" id="GO:0005886">
    <property type="term" value="C:plasma membrane"/>
    <property type="evidence" value="ECO:0007669"/>
    <property type="project" value="UniProtKB-SubCell"/>
</dbReference>
<feature type="domain" description="MrpA C-terminal/MbhE" evidence="18">
    <location>
        <begin position="713"/>
        <end position="789"/>
    </location>
</feature>
<organism evidence="19 20">
    <name type="scientific">Brochothrix thermosphacta</name>
    <name type="common">Microbacterium thermosphactum</name>
    <dbReference type="NCBI Taxonomy" id="2756"/>
    <lineage>
        <taxon>Bacteria</taxon>
        <taxon>Bacillati</taxon>
        <taxon>Bacillota</taxon>
        <taxon>Bacilli</taxon>
        <taxon>Bacillales</taxon>
        <taxon>Listeriaceae</taxon>
        <taxon>Brochothrix</taxon>
    </lineage>
</organism>
<feature type="transmembrane region" description="Helical" evidence="14">
    <location>
        <begin position="273"/>
        <end position="291"/>
    </location>
</feature>
<feature type="transmembrane region" description="Helical" evidence="14">
    <location>
        <begin position="134"/>
        <end position="154"/>
    </location>
</feature>
<evidence type="ECO:0000259" key="18">
    <source>
        <dbReference type="Pfam" id="PF20501"/>
    </source>
</evidence>
<evidence type="ECO:0000313" key="20">
    <source>
        <dbReference type="Proteomes" id="UP000243591"/>
    </source>
</evidence>
<keyword evidence="8 14" id="KW-1133">Transmembrane helix</keyword>
<reference evidence="19 20" key="1">
    <citation type="submission" date="2017-09" db="EMBL/GenBank/DDBJ databases">
        <title>Complete Genome Sequences of Two Strains of the Meat Spoilage Bacterium Brochothrix thermosphacta Isolated from Ground Chicken.</title>
        <authorList>
            <person name="Paoli G.C."/>
            <person name="Wijey C."/>
            <person name="Chen C.-Y."/>
            <person name="Nguyen L."/>
            <person name="Yan X."/>
            <person name="Irwin P.L."/>
        </authorList>
    </citation>
    <scope>NUCLEOTIDE SEQUENCE [LARGE SCALE GENOMIC DNA]</scope>
    <source>
        <strain evidence="19 20">BI</strain>
    </source>
</reference>
<dbReference type="NCBIfam" id="NF009285">
    <property type="entry name" value="PRK12645.1"/>
    <property type="match status" value="1"/>
</dbReference>